<evidence type="ECO:0000256" key="1">
    <source>
        <dbReference type="SAM" id="MobiDB-lite"/>
    </source>
</evidence>
<evidence type="ECO:0008006" key="4">
    <source>
        <dbReference type="Google" id="ProtNLM"/>
    </source>
</evidence>
<evidence type="ECO:0000313" key="3">
    <source>
        <dbReference type="Proteomes" id="UP001220610"/>
    </source>
</evidence>
<dbReference type="InterPro" id="IPR043519">
    <property type="entry name" value="NT_sf"/>
</dbReference>
<gene>
    <name evidence="2" type="ORF">P0Y53_00485</name>
</gene>
<protein>
    <recommendedName>
        <fullName evidence="4">Nucleotidyltransferase</fullName>
    </recommendedName>
</protein>
<reference evidence="2" key="1">
    <citation type="submission" date="2023-03" db="EMBL/GenBank/DDBJ databases">
        <title>Andean soil-derived lignocellulolytic bacterial consortium as a source of novel taxa and putative plastic-active enzymes.</title>
        <authorList>
            <person name="Diaz-Garcia L."/>
            <person name="Chuvochina M."/>
            <person name="Feuerriegel G."/>
            <person name="Bunk B."/>
            <person name="Sproer C."/>
            <person name="Streit W.R."/>
            <person name="Rodriguez L.M."/>
            <person name="Overmann J."/>
            <person name="Jimenez D.J."/>
        </authorList>
    </citation>
    <scope>NUCLEOTIDE SEQUENCE</scope>
    <source>
        <strain evidence="2">MAG 7</strain>
    </source>
</reference>
<proteinExistence type="predicted"/>
<dbReference type="SUPFAM" id="SSF81301">
    <property type="entry name" value="Nucleotidyltransferase"/>
    <property type="match status" value="1"/>
</dbReference>
<dbReference type="EMBL" id="CP119311">
    <property type="protein sequence ID" value="WEK35961.1"/>
    <property type="molecule type" value="Genomic_DNA"/>
</dbReference>
<evidence type="ECO:0000313" key="2">
    <source>
        <dbReference type="EMBL" id="WEK35961.1"/>
    </source>
</evidence>
<organism evidence="2 3">
    <name type="scientific">Candidatus Pseudobacter hemicellulosilyticus</name>
    <dbReference type="NCBI Taxonomy" id="3121375"/>
    <lineage>
        <taxon>Bacteria</taxon>
        <taxon>Pseudomonadati</taxon>
        <taxon>Bacteroidota</taxon>
        <taxon>Chitinophagia</taxon>
        <taxon>Chitinophagales</taxon>
        <taxon>Chitinophagaceae</taxon>
        <taxon>Pseudobacter</taxon>
    </lineage>
</organism>
<sequence length="385" mass="43773">MNIDTLFNDFLSDIRLTENQRKDLKKGHTTLRERLEADPTLSKILISTFLQGSYKRATAIRPAGGKRADVDVIAVTNLDRETVTPDDAITDFIPFMEKHYKGKYRVQGRSIGIELSYVDLDVVITSAPSEIEEEKIYKSASVRSELSLDDFTRSYPWKLSAVWNDADLIKGNTTLNEAIRKAPEWKTEPLWIPDRDAQCWTQTDPLEQIRWTQDKNQKTSGHYVNVVKAVKWMKLEKMADIKHPKGYPLEHMLGDYCPDNITSVGEGVVLSLENFITKTKMYRLLNIVPEFPDRGVPSHNVWKRISTEEFATFYDAVKELAKTARKAYDAPDLADKVKYWRELFGNKFPEPPKQDRAKSLSGTGGDNGGFSERTAPSIVGGSRFA</sequence>
<dbReference type="Pfam" id="PF18144">
    <property type="entry name" value="SMODS"/>
    <property type="match status" value="1"/>
</dbReference>
<dbReference type="Proteomes" id="UP001220610">
    <property type="component" value="Chromosome"/>
</dbReference>
<name>A0AAJ6BI68_9BACT</name>
<accession>A0AAJ6BI68</accession>
<dbReference type="AlphaFoldDB" id="A0AAJ6BI68"/>
<feature type="region of interest" description="Disordered" evidence="1">
    <location>
        <begin position="348"/>
        <end position="385"/>
    </location>
</feature>